<accession>A0A0D6B949</accession>
<protein>
    <submittedName>
        <fullName evidence="1">Uncharacterized protein</fullName>
    </submittedName>
</protein>
<name>A0A0D6B949_RHOSU</name>
<dbReference type="KEGG" id="rsu:NHU_04164"/>
<dbReference type="AlphaFoldDB" id="A0A0D6B949"/>
<dbReference type="EMBL" id="AP014800">
    <property type="protein sequence ID" value="BAQ71284.1"/>
    <property type="molecule type" value="Genomic_DNA"/>
</dbReference>
<dbReference type="PATRIC" id="fig|35806.4.peg.4267"/>
<organism evidence="1 2">
    <name type="scientific">Rhodovulum sulfidophilum</name>
    <name type="common">Rhodobacter sulfidophilus</name>
    <dbReference type="NCBI Taxonomy" id="35806"/>
    <lineage>
        <taxon>Bacteria</taxon>
        <taxon>Pseudomonadati</taxon>
        <taxon>Pseudomonadota</taxon>
        <taxon>Alphaproteobacteria</taxon>
        <taxon>Rhodobacterales</taxon>
        <taxon>Paracoccaceae</taxon>
        <taxon>Rhodovulum</taxon>
    </lineage>
</organism>
<reference evidence="1 2" key="1">
    <citation type="submission" date="2015-02" db="EMBL/GenBank/DDBJ databases">
        <title>Genome sequene of Rhodovulum sulfidophilum DSM 2351.</title>
        <authorList>
            <person name="Nagao N."/>
        </authorList>
    </citation>
    <scope>NUCLEOTIDE SEQUENCE [LARGE SCALE GENOMIC DNA]</scope>
    <source>
        <strain evidence="1 2">DSM 2351</strain>
    </source>
</reference>
<evidence type="ECO:0000313" key="1">
    <source>
        <dbReference type="EMBL" id="BAQ71284.1"/>
    </source>
</evidence>
<evidence type="ECO:0000313" key="2">
    <source>
        <dbReference type="Proteomes" id="UP000064912"/>
    </source>
</evidence>
<proteinExistence type="predicted"/>
<gene>
    <name evidence="1" type="ORF">NHU_04164</name>
</gene>
<dbReference type="Proteomes" id="UP000064912">
    <property type="component" value="Chromosome"/>
</dbReference>
<sequence length="173" mass="18633">MADAVLSIRAVTDEPLYFSHSPASRSFSRFISALGAAIECERDIEGASAGDPAFDLWLRDAELAWEAATGACRTVLEMPLTRVSDVPLRNIARLIENALCSEDAEELACVRMSHAGHPDLYRCPGTDPVSRRVAGMLARAQTQLGEIADLAMLSELPSSRAFRDTAGRTPDAA</sequence>